<comment type="caution">
    <text evidence="1">The sequence shown here is derived from an EMBL/GenBank/DDBJ whole genome shotgun (WGS) entry which is preliminary data.</text>
</comment>
<keyword evidence="2" id="KW-1185">Reference proteome</keyword>
<gene>
    <name evidence="1" type="ORF">O6H91_06G073800</name>
</gene>
<protein>
    <submittedName>
        <fullName evidence="1">Uncharacterized protein</fullName>
    </submittedName>
</protein>
<proteinExistence type="predicted"/>
<evidence type="ECO:0000313" key="1">
    <source>
        <dbReference type="EMBL" id="KAJ7552875.1"/>
    </source>
</evidence>
<organism evidence="1 2">
    <name type="scientific">Diphasiastrum complanatum</name>
    <name type="common">Issler's clubmoss</name>
    <name type="synonym">Lycopodium complanatum</name>
    <dbReference type="NCBI Taxonomy" id="34168"/>
    <lineage>
        <taxon>Eukaryota</taxon>
        <taxon>Viridiplantae</taxon>
        <taxon>Streptophyta</taxon>
        <taxon>Embryophyta</taxon>
        <taxon>Tracheophyta</taxon>
        <taxon>Lycopodiopsida</taxon>
        <taxon>Lycopodiales</taxon>
        <taxon>Lycopodiaceae</taxon>
        <taxon>Lycopodioideae</taxon>
        <taxon>Diphasiastrum</taxon>
    </lineage>
</organism>
<sequence>MLLPLPCPSIHLKTLQPAHLSSSSWPPTCPFLCQFSSSAAAGAALSFAASKGEYHYMQRCSKKYYTLQSLCSLYSLNSFVDDDEVELVRKGAVDTQEALRTVDKELRGGNDRKALDIVNALRSRGGLRGFGLPLRDQIPKRIYYLDELRLNNIEPSRLLSPVDVTLGAVRSNLQLAALFGGILSWQTRVFDQVQLLIATIVFLLFGTLDQIATGGGIEALVLDTLGRLLSAKYKKRVAHHEAGHFLIAYLLGILPKNYALSSLDAFRKDGSLNVQAGTTFVDFAFEEEVKSGKLSSESLDKYTCIALAGVATEYVAYGVAEGGLADIQQLDNLLKGLNFSQLKADSQLRWAVLNVVTLLRRHQKELSELAVAMDSGKSIGDCISTIEENLAR</sequence>
<accession>A0ACC2DFJ1</accession>
<dbReference type="Proteomes" id="UP001162992">
    <property type="component" value="Chromosome 6"/>
</dbReference>
<name>A0ACC2DFJ1_DIPCM</name>
<dbReference type="EMBL" id="CM055097">
    <property type="protein sequence ID" value="KAJ7552875.1"/>
    <property type="molecule type" value="Genomic_DNA"/>
</dbReference>
<evidence type="ECO:0000313" key="2">
    <source>
        <dbReference type="Proteomes" id="UP001162992"/>
    </source>
</evidence>
<reference evidence="2" key="1">
    <citation type="journal article" date="2024" name="Proc. Natl. Acad. Sci. U.S.A.">
        <title>Extraordinary preservation of gene collinearity over three hundred million years revealed in homosporous lycophytes.</title>
        <authorList>
            <person name="Li C."/>
            <person name="Wickell D."/>
            <person name="Kuo L.Y."/>
            <person name="Chen X."/>
            <person name="Nie B."/>
            <person name="Liao X."/>
            <person name="Peng D."/>
            <person name="Ji J."/>
            <person name="Jenkins J."/>
            <person name="Williams M."/>
            <person name="Shu S."/>
            <person name="Plott C."/>
            <person name="Barry K."/>
            <person name="Rajasekar S."/>
            <person name="Grimwood J."/>
            <person name="Han X."/>
            <person name="Sun S."/>
            <person name="Hou Z."/>
            <person name="He W."/>
            <person name="Dai G."/>
            <person name="Sun C."/>
            <person name="Schmutz J."/>
            <person name="Leebens-Mack J.H."/>
            <person name="Li F.W."/>
            <person name="Wang L."/>
        </authorList>
    </citation>
    <scope>NUCLEOTIDE SEQUENCE [LARGE SCALE GENOMIC DNA]</scope>
    <source>
        <strain evidence="2">cv. PW_Plant_1</strain>
    </source>
</reference>